<dbReference type="EMBL" id="CP007055">
    <property type="protein sequence ID" value="AHF98410.1"/>
    <property type="molecule type" value="Genomic_DNA"/>
</dbReference>
<dbReference type="Proteomes" id="UP000019024">
    <property type="component" value="Chromosome"/>
</dbReference>
<reference evidence="2 3" key="1">
    <citation type="submission" date="2014-01" db="EMBL/GenBank/DDBJ databases">
        <authorList>
            <consortium name="DOE Joint Genome Institute"/>
            <person name="Anderson I."/>
            <person name="Huntemann M."/>
            <person name="Han J."/>
            <person name="Chen A."/>
            <person name="Kyrpides N."/>
            <person name="Mavromatis K."/>
            <person name="Markowitz V."/>
            <person name="Palaniappan K."/>
            <person name="Ivanova N."/>
            <person name="Schaumberg A."/>
            <person name="Pati A."/>
            <person name="Liolios K."/>
            <person name="Nordberg H.P."/>
            <person name="Cantor M.N."/>
            <person name="Hua S.X."/>
            <person name="Woyke T."/>
        </authorList>
    </citation>
    <scope>NUCLEOTIDE SEQUENCE [LARGE SCALE GENOMIC DNA]</scope>
    <source>
        <strain evidence="2 3">XH-48</strain>
    </source>
</reference>
<feature type="region of interest" description="Disordered" evidence="1">
    <location>
        <begin position="1"/>
        <end position="41"/>
    </location>
</feature>
<dbReference type="AlphaFoldDB" id="W0JI63"/>
<evidence type="ECO:0000313" key="2">
    <source>
        <dbReference type="EMBL" id="AHF98410.1"/>
    </source>
</evidence>
<dbReference type="HOGENOM" id="CLU_3093988_0_0_2"/>
<accession>W0JI63</accession>
<proteinExistence type="predicted"/>
<name>W0JI63_9EURY</name>
<dbReference type="KEGG" id="hlr:HALLA_05470"/>
<evidence type="ECO:0000313" key="3">
    <source>
        <dbReference type="Proteomes" id="UP000019024"/>
    </source>
</evidence>
<gene>
    <name evidence="2" type="ORF">HALLA_05470</name>
</gene>
<evidence type="ECO:0000256" key="1">
    <source>
        <dbReference type="SAM" id="MobiDB-lite"/>
    </source>
</evidence>
<keyword evidence="3" id="KW-1185">Reference proteome</keyword>
<organism evidence="2 3">
    <name type="scientific">Halostagnicola larsenii XH-48</name>
    <dbReference type="NCBI Taxonomy" id="797299"/>
    <lineage>
        <taxon>Archaea</taxon>
        <taxon>Methanobacteriati</taxon>
        <taxon>Methanobacteriota</taxon>
        <taxon>Stenosarchaea group</taxon>
        <taxon>Halobacteria</taxon>
        <taxon>Halobacteriales</taxon>
        <taxon>Natrialbaceae</taxon>
        <taxon>Halostagnicola</taxon>
    </lineage>
</organism>
<dbReference type="STRING" id="797299.HALLA_05470"/>
<protein>
    <submittedName>
        <fullName evidence="2">Uncharacterized protein</fullName>
    </submittedName>
</protein>
<sequence length="51" mass="5474">MWKSSALWEGNSAGSKGPPRPPPRGEPVGHGIANRSTDQVAHCAEYDTRIT</sequence>